<proteinExistence type="predicted"/>
<evidence type="ECO:0000313" key="2">
    <source>
        <dbReference type="EMBL" id="KAK0506576.1"/>
    </source>
</evidence>
<feature type="domain" description="F-box" evidence="1">
    <location>
        <begin position="127"/>
        <end position="174"/>
    </location>
</feature>
<dbReference type="AlphaFoldDB" id="A0AA39U2R7"/>
<comment type="caution">
    <text evidence="2">The sequence shown here is derived from an EMBL/GenBank/DDBJ whole genome shotgun (WGS) entry which is preliminary data.</text>
</comment>
<dbReference type="InterPro" id="IPR036047">
    <property type="entry name" value="F-box-like_dom_sf"/>
</dbReference>
<evidence type="ECO:0000259" key="1">
    <source>
        <dbReference type="PROSITE" id="PS50181"/>
    </source>
</evidence>
<dbReference type="SUPFAM" id="SSF81383">
    <property type="entry name" value="F-box domain"/>
    <property type="match status" value="1"/>
</dbReference>
<name>A0AA39U2R7_9AGAR</name>
<gene>
    <name evidence="2" type="ORF">EDD18DRAFT_1342969</name>
</gene>
<protein>
    <recommendedName>
        <fullName evidence="1">F-box domain-containing protein</fullName>
    </recommendedName>
</protein>
<evidence type="ECO:0000313" key="3">
    <source>
        <dbReference type="Proteomes" id="UP001175228"/>
    </source>
</evidence>
<sequence>MAMLAPRCVPLSISVVDCMVCLGWSHVPAFVSMDDAIALLHVVKKYEAECTITELVESYTSGDIDHLFGFFIHYQASMIALVYKDGHVYYSSMLQCLLEYKRSHPGIVRLGSFPPSPISMFICNPSALQPSHFPHELLEHMFHFMPKPQLLVARHVCQSWCFSYIPASSVYTDLDIAVRREDSGITSYLRNSVLSPSESTLSHLQLDFPDDMPDVLSNDIDLNGMPPLLNQIFTPLGDMLCMESFLVGIEVYPLRLHMDNVRSLDLRMSQWVTYAFPHIVHTVGERLHNLHLYYAPSMNMYDLHSFAFDGFSDLRC</sequence>
<reference evidence="2" key="1">
    <citation type="submission" date="2023-06" db="EMBL/GenBank/DDBJ databases">
        <authorList>
            <consortium name="Lawrence Berkeley National Laboratory"/>
            <person name="Ahrendt S."/>
            <person name="Sahu N."/>
            <person name="Indic B."/>
            <person name="Wong-Bajracharya J."/>
            <person name="Merenyi Z."/>
            <person name="Ke H.-M."/>
            <person name="Monk M."/>
            <person name="Kocsube S."/>
            <person name="Drula E."/>
            <person name="Lipzen A."/>
            <person name="Balint B."/>
            <person name="Henrissat B."/>
            <person name="Andreopoulos B."/>
            <person name="Martin F.M."/>
            <person name="Harder C.B."/>
            <person name="Rigling D."/>
            <person name="Ford K.L."/>
            <person name="Foster G.D."/>
            <person name="Pangilinan J."/>
            <person name="Papanicolaou A."/>
            <person name="Barry K."/>
            <person name="LaButti K."/>
            <person name="Viragh M."/>
            <person name="Koriabine M."/>
            <person name="Yan M."/>
            <person name="Riley R."/>
            <person name="Champramary S."/>
            <person name="Plett K.L."/>
            <person name="Tsai I.J."/>
            <person name="Slot J."/>
            <person name="Sipos G."/>
            <person name="Plett J."/>
            <person name="Nagy L.G."/>
            <person name="Grigoriev I.V."/>
        </authorList>
    </citation>
    <scope>NUCLEOTIDE SEQUENCE</scope>
    <source>
        <strain evidence="2">HWK02</strain>
    </source>
</reference>
<dbReference type="EMBL" id="JAUEPU010000001">
    <property type="protein sequence ID" value="KAK0506576.1"/>
    <property type="molecule type" value="Genomic_DNA"/>
</dbReference>
<accession>A0AA39U2R7</accession>
<dbReference type="InterPro" id="IPR001810">
    <property type="entry name" value="F-box_dom"/>
</dbReference>
<keyword evidence="3" id="KW-1185">Reference proteome</keyword>
<organism evidence="2 3">
    <name type="scientific">Armillaria luteobubalina</name>
    <dbReference type="NCBI Taxonomy" id="153913"/>
    <lineage>
        <taxon>Eukaryota</taxon>
        <taxon>Fungi</taxon>
        <taxon>Dikarya</taxon>
        <taxon>Basidiomycota</taxon>
        <taxon>Agaricomycotina</taxon>
        <taxon>Agaricomycetes</taxon>
        <taxon>Agaricomycetidae</taxon>
        <taxon>Agaricales</taxon>
        <taxon>Marasmiineae</taxon>
        <taxon>Physalacriaceae</taxon>
        <taxon>Armillaria</taxon>
    </lineage>
</organism>
<dbReference type="Proteomes" id="UP001175228">
    <property type="component" value="Unassembled WGS sequence"/>
</dbReference>
<dbReference type="PROSITE" id="PS50181">
    <property type="entry name" value="FBOX"/>
    <property type="match status" value="1"/>
</dbReference>